<feature type="compositionally biased region" description="Acidic residues" evidence="1">
    <location>
        <begin position="232"/>
        <end position="243"/>
    </location>
</feature>
<dbReference type="STRING" id="1403190.A0A0F0HXQ5"/>
<gene>
    <name evidence="2" type="ORF">P875_00053515</name>
</gene>
<organism evidence="2 3">
    <name type="scientific">Aspergillus parasiticus (strain ATCC 56775 / NRRL 5862 / SRRC 143 / SU-1)</name>
    <dbReference type="NCBI Taxonomy" id="1403190"/>
    <lineage>
        <taxon>Eukaryota</taxon>
        <taxon>Fungi</taxon>
        <taxon>Dikarya</taxon>
        <taxon>Ascomycota</taxon>
        <taxon>Pezizomycotina</taxon>
        <taxon>Eurotiomycetes</taxon>
        <taxon>Eurotiomycetidae</taxon>
        <taxon>Eurotiales</taxon>
        <taxon>Aspergillaceae</taxon>
        <taxon>Aspergillus</taxon>
        <taxon>Aspergillus subgen. Circumdati</taxon>
    </lineage>
</organism>
<dbReference type="AlphaFoldDB" id="A0A0F0HXQ5"/>
<dbReference type="PANTHER" id="PTHR42084:SF1">
    <property type="entry name" value="SERINE_THREONINE-PROTEIN KINASE PPK6"/>
    <property type="match status" value="1"/>
</dbReference>
<name>A0A0F0HXQ5_ASPPU</name>
<dbReference type="PANTHER" id="PTHR42084">
    <property type="entry name" value="YALI0E26631P"/>
    <property type="match status" value="1"/>
</dbReference>
<evidence type="ECO:0008006" key="4">
    <source>
        <dbReference type="Google" id="ProtNLM"/>
    </source>
</evidence>
<dbReference type="EMBL" id="JZEE01000746">
    <property type="protein sequence ID" value="KJK60304.1"/>
    <property type="molecule type" value="Genomic_DNA"/>
</dbReference>
<evidence type="ECO:0000256" key="1">
    <source>
        <dbReference type="SAM" id="MobiDB-lite"/>
    </source>
</evidence>
<sequence length="501" mass="54401">MIGNRSVLMTDDHPSAAEFDPPETNLPTTFAKEIVSLPTSMSADLFAEFGFGAPANQSSGATTQQGARLAGTTSSLIPELEIFDNAPPTDVSTSHTIQPQALSTHRNTSEKSNVSHSMHYGNGSNVLFDATLEDPPDDNSEDWGEFETADTPSCQAAPAILSDTEGNASHRPMKGPNEPKNLAVSPSDLDLLDSLSIEDKPSQRRSQAQRTLVNKSSSHKNSKVASTASGVAEDEDAFDDWGDFVDGPPTEPPKSVGGHRLASAKVPTQKAKTAANLEKKTSPTFNISSSAVSPAQIRPTNIPPPSVLLELFPRLFDQLRKEATEARKNIQEKQNIENVALMILSTLKAAARVVAGRTLRWKRDSILSQSMRIGPARAGKPGGMKLNTVNKNEDIKEQQEAVDVISIWRDRAALFNSVVQASGRRPISVIPTNIRAMTATPEQGALKASHACALCGLKREERLPKIDDQVEDSFGEWWTDHWGHTECRQFWETNVALLGQR</sequence>
<comment type="caution">
    <text evidence="2">The sequence shown here is derived from an EMBL/GenBank/DDBJ whole genome shotgun (WGS) entry which is preliminary data.</text>
</comment>
<evidence type="ECO:0000313" key="3">
    <source>
        <dbReference type="Proteomes" id="UP000033540"/>
    </source>
</evidence>
<feature type="compositionally biased region" description="Polar residues" evidence="1">
    <location>
        <begin position="90"/>
        <end position="116"/>
    </location>
</feature>
<accession>A0A0F0HXQ5</accession>
<proteinExistence type="predicted"/>
<reference evidence="2 3" key="1">
    <citation type="submission" date="2015-02" db="EMBL/GenBank/DDBJ databases">
        <title>Draft genome sequence of Aspergillus parasiticus SU-1.</title>
        <authorList>
            <person name="Yu J."/>
            <person name="Fedorova N."/>
            <person name="Yin Y."/>
            <person name="Losada L."/>
            <person name="Zafar N."/>
            <person name="Taujale R."/>
            <person name="Ehrlich K.C."/>
            <person name="Bhatnagar D."/>
            <person name="Cleveland T.E."/>
            <person name="Bennett J.W."/>
            <person name="Nierman W.C."/>
        </authorList>
    </citation>
    <scope>NUCLEOTIDE SEQUENCE [LARGE SCALE GENOMIC DNA]</scope>
    <source>
        <strain evidence="3">ATCC 56775 / NRRL 5862 / SRRC 143 / SU-1</strain>
    </source>
</reference>
<feature type="region of interest" description="Disordered" evidence="1">
    <location>
        <begin position="84"/>
        <end position="269"/>
    </location>
</feature>
<dbReference type="Proteomes" id="UP000033540">
    <property type="component" value="Unassembled WGS sequence"/>
</dbReference>
<dbReference type="OrthoDB" id="5420391at2759"/>
<evidence type="ECO:0000313" key="2">
    <source>
        <dbReference type="EMBL" id="KJK60304.1"/>
    </source>
</evidence>
<feature type="compositionally biased region" description="Acidic residues" evidence="1">
    <location>
        <begin position="131"/>
        <end position="148"/>
    </location>
</feature>
<feature type="region of interest" description="Disordered" evidence="1">
    <location>
        <begin position="1"/>
        <end position="25"/>
    </location>
</feature>
<protein>
    <recommendedName>
        <fullName evidence="4">Serine/threonine-protein kinase ppk6</fullName>
    </recommendedName>
</protein>